<dbReference type="OrthoDB" id="9797653at2"/>
<dbReference type="Gene3D" id="3.40.50.10540">
    <property type="entry name" value="Crotonobetainyl-coa:carnitine coa-transferase, domain 1"/>
    <property type="match status" value="1"/>
</dbReference>
<dbReference type="EMBL" id="VXLC01000051">
    <property type="protein sequence ID" value="KAA8877304.1"/>
    <property type="molecule type" value="Genomic_DNA"/>
</dbReference>
<dbReference type="GO" id="GO:0016740">
    <property type="term" value="F:transferase activity"/>
    <property type="evidence" value="ECO:0007669"/>
    <property type="project" value="UniProtKB-KW"/>
</dbReference>
<keyword evidence="2 3" id="KW-0808">Transferase</keyword>
<dbReference type="PANTHER" id="PTHR48228">
    <property type="entry name" value="SUCCINYL-COA--D-CITRAMALATE COA-TRANSFERASE"/>
    <property type="match status" value="1"/>
</dbReference>
<protein>
    <submittedName>
        <fullName evidence="3">CoA transferase</fullName>
    </submittedName>
</protein>
<dbReference type="InterPro" id="IPR003673">
    <property type="entry name" value="CoA-Trfase_fam_III"/>
</dbReference>
<dbReference type="Pfam" id="PF02515">
    <property type="entry name" value="CoA_transf_3"/>
    <property type="match status" value="1"/>
</dbReference>
<organism evidence="3 4">
    <name type="scientific">Nocardia colli</name>
    <dbReference type="NCBI Taxonomy" id="2545717"/>
    <lineage>
        <taxon>Bacteria</taxon>
        <taxon>Bacillati</taxon>
        <taxon>Actinomycetota</taxon>
        <taxon>Actinomycetes</taxon>
        <taxon>Mycobacteriales</taxon>
        <taxon>Nocardiaceae</taxon>
        <taxon>Nocardia</taxon>
    </lineage>
</organism>
<proteinExistence type="inferred from homology"/>
<keyword evidence="4" id="KW-1185">Reference proteome</keyword>
<dbReference type="InterPro" id="IPR023606">
    <property type="entry name" value="CoA-Trfase_III_dom_1_sf"/>
</dbReference>
<sequence length="416" mass="45517">MARQGRTYAMKQLPLKGIRVLDLTMMWAGPYATKMLGEMGADVIKIESAGAWDNVRTLFPSTDQVDDPWNANYYFSEYNHEKRSVTLDLRREAGRQAFLRLARNSDVVIDNYRADVMDKLGLSPEVLLETNPRLVIVSMAAFGKHGADSNLVGFGPIFEMMSGLTSLSGYDSDTPQRSGVSYGDPIGGLTAVGAVTLSLLNRERTGSGSVIDLSQNEACAAMAGAAFAAYAASGFVETPTGNRNRAWAPEGCYPARGDDQWIVLSCTNDAEWAVCAALTGHADLGVLTLEERRTRHDEIDELIAAWSSRIDPRVAVEALQAAGVPAGRVLDMRTIKDDPHLYARGFWIRVPNEKMRPYRKHGVVWRFREANPTIARHAPYFGADNREVLSSVGGMTPAEIDQLEADGVISVDLGSR</sequence>
<dbReference type="AlphaFoldDB" id="A0A5N0DMP1"/>
<accession>A0A5N0DMP1</accession>
<dbReference type="PANTHER" id="PTHR48228:SF6">
    <property type="entry name" value="L-CARNITINE COA-TRANSFERASE"/>
    <property type="match status" value="1"/>
</dbReference>
<evidence type="ECO:0000256" key="2">
    <source>
        <dbReference type="ARBA" id="ARBA00022679"/>
    </source>
</evidence>
<comment type="caution">
    <text evidence="3">The sequence shown here is derived from an EMBL/GenBank/DDBJ whole genome shotgun (WGS) entry which is preliminary data.</text>
</comment>
<comment type="similarity">
    <text evidence="1">Belongs to the CoA-transferase III family.</text>
</comment>
<dbReference type="Proteomes" id="UP000323876">
    <property type="component" value="Unassembled WGS sequence"/>
</dbReference>
<evidence type="ECO:0000313" key="4">
    <source>
        <dbReference type="Proteomes" id="UP000323876"/>
    </source>
</evidence>
<dbReference type="SUPFAM" id="SSF89796">
    <property type="entry name" value="CoA-transferase family III (CaiB/BaiF)"/>
    <property type="match status" value="1"/>
</dbReference>
<name>A0A5N0DMP1_9NOCA</name>
<gene>
    <name evidence="3" type="ORF">F3087_44835</name>
</gene>
<dbReference type="InterPro" id="IPR044855">
    <property type="entry name" value="CoA-Trfase_III_dom3_sf"/>
</dbReference>
<reference evidence="3 4" key="1">
    <citation type="submission" date="2019-09" db="EMBL/GenBank/DDBJ databases">
        <authorList>
            <person name="Wang X."/>
        </authorList>
    </citation>
    <scope>NUCLEOTIDE SEQUENCE [LARGE SCALE GENOMIC DNA]</scope>
    <source>
        <strain evidence="3 4">CICC 11023</strain>
    </source>
</reference>
<dbReference type="RefSeq" id="WP_150408314.1">
    <property type="nucleotide sequence ID" value="NZ_VXLC01000051.1"/>
</dbReference>
<evidence type="ECO:0000313" key="3">
    <source>
        <dbReference type="EMBL" id="KAA8877304.1"/>
    </source>
</evidence>
<evidence type="ECO:0000256" key="1">
    <source>
        <dbReference type="ARBA" id="ARBA00008383"/>
    </source>
</evidence>
<dbReference type="Gene3D" id="3.30.1540.10">
    <property type="entry name" value="formyl-coa transferase, domain 3"/>
    <property type="match status" value="1"/>
</dbReference>
<dbReference type="InterPro" id="IPR050509">
    <property type="entry name" value="CoA-transferase_III"/>
</dbReference>